<dbReference type="InterPro" id="IPR036514">
    <property type="entry name" value="SGNH_hydro_sf"/>
</dbReference>
<dbReference type="AlphaFoldDB" id="A0A4R7I2M0"/>
<protein>
    <submittedName>
        <fullName evidence="1">Uncharacterized protein</fullName>
    </submittedName>
</protein>
<organism evidence="1 2">
    <name type="scientific">Ilumatobacter fluminis</name>
    <dbReference type="NCBI Taxonomy" id="467091"/>
    <lineage>
        <taxon>Bacteria</taxon>
        <taxon>Bacillati</taxon>
        <taxon>Actinomycetota</taxon>
        <taxon>Acidimicrobiia</taxon>
        <taxon>Acidimicrobiales</taxon>
        <taxon>Ilumatobacteraceae</taxon>
        <taxon>Ilumatobacter</taxon>
    </lineage>
</organism>
<keyword evidence="2" id="KW-1185">Reference proteome</keyword>
<proteinExistence type="predicted"/>
<comment type="caution">
    <text evidence="1">The sequence shown here is derived from an EMBL/GenBank/DDBJ whole genome shotgun (WGS) entry which is preliminary data.</text>
</comment>
<dbReference type="SUPFAM" id="SSF52266">
    <property type="entry name" value="SGNH hydrolase"/>
    <property type="match status" value="1"/>
</dbReference>
<evidence type="ECO:0000313" key="2">
    <source>
        <dbReference type="Proteomes" id="UP000294558"/>
    </source>
</evidence>
<sequence>MPTVPEESATPRARANYAVPSEGWGFRVADDNLMTRSTGMRDAARRRWAALAVAALLMQFVPAAAMSPPTSAAPGTSRLVPVGPVRLVDTRKADCGCTRVDAHTVTVDVAGHRAVPDDAVAVAVTITAPPNGGFGHVTAYPGGTRLPTASNLNTRPGAVVANSAIVRLGTNGDLAFHQHRPGGLVVDVTAAFVPATTSRDGRFVPVAPRRLVDTRTPATPSGPLRAGGSLDVALPDGVRADATAVVVNITSVLEPRAGHLSAHPSEAKAGNTSFLNLDGSGRVAAASVVLPVDEGGFTIESYGGGHMMVDLVGWFTGPSAANSDVGLFVPTDPRRLVDTRRDDGRLWEDGTIELGLPVAGASAVVTNLTVVAPDRTGHVTAFPARTRLPDTSSVNAAFRDHTVANMAITRVSTAGLAYRSHASTDLVVDMNGWFTGTPVATTTAAGRNQPPPPSRVLLVGDSTLSSLVYLPQTAGALIGFESVFDRGNCRRLVRQSCVSPTTGVRPTTAVEAIHAAPGTFDIVYIKAGYNDWFTYFPTEFDAVVQAARAKGAHTVLWQSYNTAVFRPTEQRAYVEKNASLRAIVGLPQYDDVHLADWAAYSDPRPDWFWDGIHVTTAGAWAIPDYISRWIAHLERRPCPRPWAVGQPAPDPCPRPEWRGAVPNPISLY</sequence>
<name>A0A4R7I2M0_9ACTN</name>
<reference evidence="1 2" key="1">
    <citation type="submission" date="2019-03" db="EMBL/GenBank/DDBJ databases">
        <title>Sequencing the genomes of 1000 actinobacteria strains.</title>
        <authorList>
            <person name="Klenk H.-P."/>
        </authorList>
    </citation>
    <scope>NUCLEOTIDE SEQUENCE [LARGE SCALE GENOMIC DNA]</scope>
    <source>
        <strain evidence="1 2">DSM 18936</strain>
    </source>
</reference>
<dbReference type="Proteomes" id="UP000294558">
    <property type="component" value="Unassembled WGS sequence"/>
</dbReference>
<evidence type="ECO:0000313" key="1">
    <source>
        <dbReference type="EMBL" id="TDT17857.1"/>
    </source>
</evidence>
<dbReference type="EMBL" id="SOAU01000001">
    <property type="protein sequence ID" value="TDT17857.1"/>
    <property type="molecule type" value="Genomic_DNA"/>
</dbReference>
<dbReference type="Gene3D" id="3.40.50.1110">
    <property type="entry name" value="SGNH hydrolase"/>
    <property type="match status" value="1"/>
</dbReference>
<accession>A0A4R7I2M0</accession>
<gene>
    <name evidence="1" type="ORF">BDK89_3470</name>
</gene>